<keyword evidence="4 8" id="KW-0418">Kinase</keyword>
<dbReference type="Proteomes" id="UP000249886">
    <property type="component" value="Unassembled WGS sequence"/>
</dbReference>
<evidence type="ECO:0000256" key="5">
    <source>
        <dbReference type="ARBA" id="ARBA00022840"/>
    </source>
</evidence>
<dbReference type="InterPro" id="IPR002173">
    <property type="entry name" value="Carboh/pur_kinase_PfkB_CS"/>
</dbReference>
<comment type="caution">
    <text evidence="8">The sequence shown here is derived from an EMBL/GenBank/DDBJ whole genome shotgun (WGS) entry which is preliminary data.</text>
</comment>
<dbReference type="InterPro" id="IPR011611">
    <property type="entry name" value="PfkB_dom"/>
</dbReference>
<dbReference type="EMBL" id="UARK01000023">
    <property type="protein sequence ID" value="SPW30753.1"/>
    <property type="molecule type" value="Genomic_DNA"/>
</dbReference>
<dbReference type="PANTHER" id="PTHR46566">
    <property type="entry name" value="1-PHOSPHOFRUCTOKINASE-RELATED"/>
    <property type="match status" value="1"/>
</dbReference>
<dbReference type="EC" id="2.7.1.11" evidence="8"/>
<dbReference type="RefSeq" id="WP_005520873.1">
    <property type="nucleotide sequence ID" value="NZ_CAUOLB010000007.1"/>
</dbReference>
<dbReference type="NCBIfam" id="TIGR03168">
    <property type="entry name" value="1-PFK"/>
    <property type="match status" value="1"/>
</dbReference>
<dbReference type="InterPro" id="IPR017583">
    <property type="entry name" value="Tagatose/fructose_Pkinase"/>
</dbReference>
<keyword evidence="3" id="KW-0547">Nucleotide-binding</keyword>
<dbReference type="Pfam" id="PF00294">
    <property type="entry name" value="PfkB"/>
    <property type="match status" value="1"/>
</dbReference>
<dbReference type="GO" id="GO:0005829">
    <property type="term" value="C:cytosol"/>
    <property type="evidence" value="ECO:0007669"/>
    <property type="project" value="TreeGrafter"/>
</dbReference>
<organism evidence="8 9">
    <name type="scientific">Corynebacterium matruchotii</name>
    <dbReference type="NCBI Taxonomy" id="43768"/>
    <lineage>
        <taxon>Bacteria</taxon>
        <taxon>Bacillati</taxon>
        <taxon>Actinomycetota</taxon>
        <taxon>Actinomycetes</taxon>
        <taxon>Mycobacteriales</taxon>
        <taxon>Corynebacteriaceae</taxon>
        <taxon>Corynebacterium</taxon>
    </lineage>
</organism>
<accession>A0A6H9XC26</accession>
<reference evidence="8 9" key="1">
    <citation type="submission" date="2018-06" db="EMBL/GenBank/DDBJ databases">
        <authorList>
            <consortium name="Pathogen Informatics"/>
            <person name="Doyle S."/>
        </authorList>
    </citation>
    <scope>NUCLEOTIDE SEQUENCE [LARGE SCALE GENOMIC DNA]</scope>
    <source>
        <strain evidence="8 9">NCTC10254</strain>
    </source>
</reference>
<evidence type="ECO:0000256" key="3">
    <source>
        <dbReference type="ARBA" id="ARBA00022741"/>
    </source>
</evidence>
<keyword evidence="2 6" id="KW-0808">Transferase</keyword>
<comment type="similarity">
    <text evidence="1">Belongs to the carbohydrate kinase PfkB family.</text>
</comment>
<evidence type="ECO:0000313" key="9">
    <source>
        <dbReference type="Proteomes" id="UP000249886"/>
    </source>
</evidence>
<evidence type="ECO:0000256" key="6">
    <source>
        <dbReference type="PIRNR" id="PIRNR000535"/>
    </source>
</evidence>
<evidence type="ECO:0000313" key="8">
    <source>
        <dbReference type="EMBL" id="SPW30753.1"/>
    </source>
</evidence>
<feature type="domain" description="Carbohydrate kinase PfkB" evidence="7">
    <location>
        <begin position="23"/>
        <end position="307"/>
    </location>
</feature>
<dbReference type="PANTHER" id="PTHR46566:SF5">
    <property type="entry name" value="1-PHOSPHOFRUCTOKINASE"/>
    <property type="match status" value="1"/>
</dbReference>
<dbReference type="SUPFAM" id="SSF53613">
    <property type="entry name" value="Ribokinase-like"/>
    <property type="match status" value="1"/>
</dbReference>
<proteinExistence type="inferred from homology"/>
<dbReference type="InterPro" id="IPR029056">
    <property type="entry name" value="Ribokinase-like"/>
</dbReference>
<dbReference type="AlphaFoldDB" id="A0A6H9XC26"/>
<dbReference type="Gene3D" id="3.40.1190.20">
    <property type="match status" value="1"/>
</dbReference>
<dbReference type="GO" id="GO:0005524">
    <property type="term" value="F:ATP binding"/>
    <property type="evidence" value="ECO:0007669"/>
    <property type="project" value="UniProtKB-KW"/>
</dbReference>
<sequence>MILTLTPNPSIDATFQLTGTLIPGGVNRLSSATSVAGGKGINVSHAIYKAQHSTLAVFPAAAGDPFLSLLDNTKVPYQCTPVSDPVRVNTTLADPAGETTKVNGVGAVLTESDITAMEKTLVEHAQQADWVVMAGSLPPGVPENWYSHLVDLLRAQAPNVKIAIDTSDAPLLAVAHDLEKHHADIMTPNSLELGQIVGVSGTSLEAEALAGNYEPVIIAATKLVKRGLPMALITLGAAGAVLVTDNGVWLATSPPVTPLSTVGAGDCTLAGFVMGISDGLSPERALALGVAYGSTAVTLPGTTIPTPNQVDADRITIRALV</sequence>
<gene>
    <name evidence="8" type="primary">fruK</name>
    <name evidence="8" type="ORF">NCTC10254_01861</name>
</gene>
<evidence type="ECO:0000256" key="4">
    <source>
        <dbReference type="ARBA" id="ARBA00022777"/>
    </source>
</evidence>
<dbReference type="GO" id="GO:0003872">
    <property type="term" value="F:6-phosphofructokinase activity"/>
    <property type="evidence" value="ECO:0007669"/>
    <property type="project" value="UniProtKB-EC"/>
</dbReference>
<dbReference type="GeneID" id="84574071"/>
<evidence type="ECO:0000259" key="7">
    <source>
        <dbReference type="Pfam" id="PF00294"/>
    </source>
</evidence>
<evidence type="ECO:0000256" key="1">
    <source>
        <dbReference type="ARBA" id="ARBA00010688"/>
    </source>
</evidence>
<dbReference type="PIRSF" id="PIRSF000535">
    <property type="entry name" value="1PFK/6PFK/LacC"/>
    <property type="match status" value="1"/>
</dbReference>
<evidence type="ECO:0000256" key="2">
    <source>
        <dbReference type="ARBA" id="ARBA00022679"/>
    </source>
</evidence>
<dbReference type="CDD" id="cd01164">
    <property type="entry name" value="FruK_PfkB_like"/>
    <property type="match status" value="1"/>
</dbReference>
<keyword evidence="5" id="KW-0067">ATP-binding</keyword>
<name>A0A6H9XC26_9CORY</name>
<dbReference type="PROSITE" id="PS00584">
    <property type="entry name" value="PFKB_KINASES_2"/>
    <property type="match status" value="1"/>
</dbReference>
<protein>
    <submittedName>
        <fullName evidence="8">1-phosphofructokinase</fullName>
        <ecNumber evidence="8">2.7.1.11</ecNumber>
    </submittedName>
</protein>